<organism evidence="9 10">
    <name type="scientific">Thermosulfurimonas marina</name>
    <dbReference type="NCBI Taxonomy" id="2047767"/>
    <lineage>
        <taxon>Bacteria</taxon>
        <taxon>Pseudomonadati</taxon>
        <taxon>Thermodesulfobacteriota</taxon>
        <taxon>Thermodesulfobacteria</taxon>
        <taxon>Thermodesulfobacteriales</taxon>
        <taxon>Thermodesulfobacteriaceae</taxon>
        <taxon>Thermosulfurimonas</taxon>
    </lineage>
</organism>
<dbReference type="InterPro" id="IPR019888">
    <property type="entry name" value="Tscrpt_reg_AsnC-like"/>
</dbReference>
<keyword evidence="3" id="KW-0456">Lyase</keyword>
<dbReference type="AlphaFoldDB" id="A0A6H1WRX9"/>
<evidence type="ECO:0000313" key="9">
    <source>
        <dbReference type="EMBL" id="QJA05977.1"/>
    </source>
</evidence>
<protein>
    <recommendedName>
        <fullName evidence="5">siroheme decarboxylase</fullName>
        <ecNumber evidence="5">4.1.1.111</ecNumber>
    </recommendedName>
</protein>
<evidence type="ECO:0000259" key="7">
    <source>
        <dbReference type="Pfam" id="PF17805"/>
    </source>
</evidence>
<evidence type="ECO:0000256" key="6">
    <source>
        <dbReference type="ARBA" id="ARBA00048470"/>
    </source>
</evidence>
<evidence type="ECO:0000256" key="5">
    <source>
        <dbReference type="ARBA" id="ARBA00023471"/>
    </source>
</evidence>
<dbReference type="RefSeq" id="WP_168719331.1">
    <property type="nucleotide sequence ID" value="NZ_CP042909.1"/>
</dbReference>
<proteinExistence type="inferred from homology"/>
<keyword evidence="10" id="KW-1185">Reference proteome</keyword>
<dbReference type="GO" id="GO:0016829">
    <property type="term" value="F:lyase activity"/>
    <property type="evidence" value="ECO:0007669"/>
    <property type="project" value="UniProtKB-KW"/>
</dbReference>
<accession>A0A6H1WRX9</accession>
<dbReference type="KEGG" id="tmai:FVE67_03825"/>
<dbReference type="SUPFAM" id="SSF54909">
    <property type="entry name" value="Dimeric alpha+beta barrel"/>
    <property type="match status" value="1"/>
</dbReference>
<dbReference type="SUPFAM" id="SSF46785">
    <property type="entry name" value="Winged helix' DNA-binding domain"/>
    <property type="match status" value="1"/>
</dbReference>
<dbReference type="EMBL" id="CP042909">
    <property type="protein sequence ID" value="QJA05977.1"/>
    <property type="molecule type" value="Genomic_DNA"/>
</dbReference>
<dbReference type="Gene3D" id="1.10.10.10">
    <property type="entry name" value="Winged helix-like DNA-binding domain superfamily/Winged helix DNA-binding domain"/>
    <property type="match status" value="1"/>
</dbReference>
<evidence type="ECO:0000256" key="2">
    <source>
        <dbReference type="ARBA" id="ARBA00023133"/>
    </source>
</evidence>
<dbReference type="InterPro" id="IPR040523">
    <property type="entry name" value="AsnC_trans_reg2"/>
</dbReference>
<dbReference type="Pfam" id="PF22451">
    <property type="entry name" value="NirdL-like_HTH"/>
    <property type="match status" value="1"/>
</dbReference>
<feature type="domain" description="Siroheme decarboxylase NirL-like HTH" evidence="8">
    <location>
        <begin position="8"/>
        <end position="54"/>
    </location>
</feature>
<dbReference type="EC" id="4.1.1.111" evidence="5"/>
<dbReference type="PANTHER" id="PTHR43413">
    <property type="entry name" value="TRANSCRIPTIONAL REGULATOR, ASNC FAMILY"/>
    <property type="match status" value="1"/>
</dbReference>
<evidence type="ECO:0000259" key="8">
    <source>
        <dbReference type="Pfam" id="PF22451"/>
    </source>
</evidence>
<name>A0A6H1WRX9_9BACT</name>
<dbReference type="Proteomes" id="UP000501253">
    <property type="component" value="Chromosome"/>
</dbReference>
<dbReference type="SMART" id="SM00344">
    <property type="entry name" value="HTH_ASNC"/>
    <property type="match status" value="1"/>
</dbReference>
<comment type="similarity">
    <text evidence="4">Belongs to the Ahb/Nir family.</text>
</comment>
<evidence type="ECO:0000256" key="4">
    <source>
        <dbReference type="ARBA" id="ARBA00023457"/>
    </source>
</evidence>
<keyword evidence="2" id="KW-0350">Heme biosynthesis</keyword>
<feature type="domain" description="Siroheme decarboxylase AsnC-like ligand binding" evidence="7">
    <location>
        <begin position="64"/>
        <end position="143"/>
    </location>
</feature>
<evidence type="ECO:0000256" key="3">
    <source>
        <dbReference type="ARBA" id="ARBA00023239"/>
    </source>
</evidence>
<gene>
    <name evidence="9" type="ORF">FVE67_03825</name>
</gene>
<dbReference type="InterPro" id="IPR011008">
    <property type="entry name" value="Dimeric_a/b-barrel"/>
</dbReference>
<dbReference type="PANTHER" id="PTHR43413:SF1">
    <property type="entry name" value="SIROHEME DECARBOXYLASE NIRL SUBUNIT"/>
    <property type="match status" value="1"/>
</dbReference>
<dbReference type="InterPro" id="IPR053953">
    <property type="entry name" value="NirdL-like_HTH"/>
</dbReference>
<dbReference type="InterPro" id="IPR050684">
    <property type="entry name" value="HTH-Siroheme_Decarb"/>
</dbReference>
<dbReference type="InterPro" id="IPR036388">
    <property type="entry name" value="WH-like_DNA-bd_sf"/>
</dbReference>
<comment type="catalytic activity">
    <reaction evidence="6">
        <text>siroheme + 2 H(+) = 12,18-didecarboxysiroheme + 2 CO2</text>
        <dbReference type="Rhea" id="RHEA:19093"/>
        <dbReference type="ChEBI" id="CHEBI:15378"/>
        <dbReference type="ChEBI" id="CHEBI:16526"/>
        <dbReference type="ChEBI" id="CHEBI:60052"/>
        <dbReference type="ChEBI" id="CHEBI:140497"/>
        <dbReference type="EC" id="4.1.1.111"/>
    </reaction>
</comment>
<evidence type="ECO:0000256" key="1">
    <source>
        <dbReference type="ARBA" id="ARBA00004744"/>
    </source>
</evidence>
<dbReference type="InterPro" id="IPR036390">
    <property type="entry name" value="WH_DNA-bd_sf"/>
</dbReference>
<dbReference type="GO" id="GO:0006783">
    <property type="term" value="P:heme biosynthetic process"/>
    <property type="evidence" value="ECO:0007669"/>
    <property type="project" value="UniProtKB-KW"/>
</dbReference>
<reference evidence="9 10" key="1">
    <citation type="submission" date="2019-08" db="EMBL/GenBank/DDBJ databases">
        <title>Complete genome sequence of Thermosulfurimonas marina SU872T, an anaerobic thermophilic chemolithoautotrophic bacterium isolated from a shallow marine hydrothermal vent.</title>
        <authorList>
            <person name="Allioux M."/>
            <person name="Jebbar M."/>
            <person name="Slobodkina G."/>
            <person name="Slobodkin A."/>
            <person name="Moalic Y."/>
            <person name="Frolova A."/>
            <person name="Shao Z."/>
            <person name="Alain K."/>
        </authorList>
    </citation>
    <scope>NUCLEOTIDE SEQUENCE [LARGE SCALE GENOMIC DNA]</scope>
    <source>
        <strain evidence="9 10">SU872</strain>
    </source>
</reference>
<sequence>MSRLTSTEKRLLDRLQEGLPLDSRPFARLGEELGLSEGEVLSLLRGLKERGILRHLGASPDSRRLGFVTTLAAVSVPPERAEEVAWRIASRPEVTHCYLRRHRLNVWFTLVARNWEEIERILSEISQEAGAAARHFPAEKLFKLRAVFRLDP</sequence>
<evidence type="ECO:0000313" key="10">
    <source>
        <dbReference type="Proteomes" id="UP000501253"/>
    </source>
</evidence>
<comment type="pathway">
    <text evidence="1">Porphyrin-containing compound metabolism; protoheme biosynthesis.</text>
</comment>
<dbReference type="Gene3D" id="3.30.70.3460">
    <property type="match status" value="1"/>
</dbReference>
<dbReference type="Pfam" id="PF17805">
    <property type="entry name" value="AsnC_trans_reg2"/>
    <property type="match status" value="1"/>
</dbReference>